<feature type="compositionally biased region" description="Low complexity" evidence="1">
    <location>
        <begin position="206"/>
        <end position="228"/>
    </location>
</feature>
<evidence type="ECO:0000259" key="2">
    <source>
        <dbReference type="Pfam" id="PF13259"/>
    </source>
</evidence>
<evidence type="ECO:0000256" key="1">
    <source>
        <dbReference type="SAM" id="MobiDB-lite"/>
    </source>
</evidence>
<feature type="compositionally biased region" description="Basic and acidic residues" evidence="1">
    <location>
        <begin position="123"/>
        <end position="133"/>
    </location>
</feature>
<feature type="compositionally biased region" description="Polar residues" evidence="1">
    <location>
        <begin position="232"/>
        <end position="244"/>
    </location>
</feature>
<sequence length="377" mass="41286">MTLHLNLPGSHHRSAEQQAELREARRLLKDKIKNDWEYPTLPAWKSSGRKEPATATQDVEDRIAGFRFHSSSSAVERTNGVVGEALGLGFEPSEWRERDYSDASDGEGGDSEAMVTPARKSTKSKESVYKFDAPDSVGAQLNDRRQARKRKRHQAMHEEMEWNDGLAHWARRRDLWCCARGTREVRLLEGSAADHIQPDEEEEAAAARQTDSASASVGSSPRTSTSSVEAHQASTPGSTPSVTPDVTGAATTTSSSSKSHTPTTPPTTLPLDVLVPIAPPLLPNHPVRRRITTNMYPEIYNKIILQSRTPSIPINLLTLINALVQGWKDDGEWPPKPGPLEKSIGRKKGSGHEGSLRQGVKAVGRVLRLTGVGSEHT</sequence>
<feature type="region of interest" description="Disordered" evidence="1">
    <location>
        <begin position="331"/>
        <end position="362"/>
    </location>
</feature>
<feature type="compositionally biased region" description="Low complexity" evidence="1">
    <location>
        <begin position="251"/>
        <end position="262"/>
    </location>
</feature>
<evidence type="ECO:0000313" key="3">
    <source>
        <dbReference type="EMBL" id="USW48634.1"/>
    </source>
</evidence>
<name>A0A9Q9AFS1_9PEZI</name>
<keyword evidence="4" id="KW-1185">Reference proteome</keyword>
<accession>A0A9Q9AFS1</accession>
<proteinExistence type="predicted"/>
<dbReference type="PANTHER" id="PTHR28065">
    <property type="entry name" value="FREQUENIN"/>
    <property type="match status" value="1"/>
</dbReference>
<feature type="region of interest" description="Disordered" evidence="1">
    <location>
        <begin position="191"/>
        <end position="271"/>
    </location>
</feature>
<reference evidence="3" key="1">
    <citation type="submission" date="2022-06" db="EMBL/GenBank/DDBJ databases">
        <title>Complete genome sequences of two strains of the flax pathogen Septoria linicola.</title>
        <authorList>
            <person name="Lapalu N."/>
            <person name="Simon A."/>
            <person name="Demenou B."/>
            <person name="Paumier D."/>
            <person name="Guillot M.-P."/>
            <person name="Gout L."/>
            <person name="Valade R."/>
        </authorList>
    </citation>
    <scope>NUCLEOTIDE SEQUENCE</scope>
    <source>
        <strain evidence="3">SE15195</strain>
    </source>
</reference>
<evidence type="ECO:0000313" key="4">
    <source>
        <dbReference type="Proteomes" id="UP001056384"/>
    </source>
</evidence>
<gene>
    <name evidence="3" type="ORF">Slin15195_G019530</name>
</gene>
<dbReference type="PANTHER" id="PTHR28065:SF1">
    <property type="entry name" value="DUF4050 DOMAIN-CONTAINING PROTEIN"/>
    <property type="match status" value="1"/>
</dbReference>
<dbReference type="InterPro" id="IPR025124">
    <property type="entry name" value="Gag1-like_clamp"/>
</dbReference>
<dbReference type="Pfam" id="PF13259">
    <property type="entry name" value="clamp_Gag1-like"/>
    <property type="match status" value="1"/>
</dbReference>
<dbReference type="InterPro" id="IPR053274">
    <property type="entry name" value="Fluconazole_resistance"/>
</dbReference>
<dbReference type="EMBL" id="CP099418">
    <property type="protein sequence ID" value="USW48634.1"/>
    <property type="molecule type" value="Genomic_DNA"/>
</dbReference>
<organism evidence="3 4">
    <name type="scientific">Septoria linicola</name>
    <dbReference type="NCBI Taxonomy" id="215465"/>
    <lineage>
        <taxon>Eukaryota</taxon>
        <taxon>Fungi</taxon>
        <taxon>Dikarya</taxon>
        <taxon>Ascomycota</taxon>
        <taxon>Pezizomycotina</taxon>
        <taxon>Dothideomycetes</taxon>
        <taxon>Dothideomycetidae</taxon>
        <taxon>Mycosphaerellales</taxon>
        <taxon>Mycosphaerellaceae</taxon>
        <taxon>Septoria</taxon>
    </lineage>
</organism>
<feature type="domain" description="Gag1-like clamp" evidence="2">
    <location>
        <begin position="127"/>
        <end position="334"/>
    </location>
</feature>
<dbReference type="AlphaFoldDB" id="A0A9Q9AFS1"/>
<feature type="region of interest" description="Disordered" evidence="1">
    <location>
        <begin position="96"/>
        <end position="157"/>
    </location>
</feature>
<dbReference type="Proteomes" id="UP001056384">
    <property type="component" value="Chromosome 1"/>
</dbReference>
<protein>
    <recommendedName>
        <fullName evidence="2">Gag1-like clamp domain-containing protein</fullName>
    </recommendedName>
</protein>